<feature type="domain" description="Methionyl/Valyl/Leucyl/Isoleucyl-tRNA synthetase anticodon-binding" evidence="17">
    <location>
        <begin position="669"/>
        <end position="811"/>
    </location>
</feature>
<dbReference type="RefSeq" id="WP_058265327.1">
    <property type="nucleotide sequence ID" value="NZ_FMYN01000002.1"/>
</dbReference>
<evidence type="ECO:0000313" key="19">
    <source>
        <dbReference type="Proteomes" id="UP000053797"/>
    </source>
</evidence>
<comment type="subunit">
    <text evidence="4 15">Monomer.</text>
</comment>
<comment type="catalytic activity">
    <reaction evidence="14 15">
        <text>tRNA(Ile) + L-isoleucine + ATP = L-isoleucyl-tRNA(Ile) + AMP + diphosphate</text>
        <dbReference type="Rhea" id="RHEA:11060"/>
        <dbReference type="Rhea" id="RHEA-COMP:9666"/>
        <dbReference type="Rhea" id="RHEA-COMP:9695"/>
        <dbReference type="ChEBI" id="CHEBI:30616"/>
        <dbReference type="ChEBI" id="CHEBI:33019"/>
        <dbReference type="ChEBI" id="CHEBI:58045"/>
        <dbReference type="ChEBI" id="CHEBI:78442"/>
        <dbReference type="ChEBI" id="CHEBI:78528"/>
        <dbReference type="ChEBI" id="CHEBI:456215"/>
        <dbReference type="EC" id="6.1.1.5"/>
    </reaction>
</comment>
<comment type="caution">
    <text evidence="18">The sequence shown here is derived from an EMBL/GenBank/DDBJ whole genome shotgun (WGS) entry which is preliminary data.</text>
</comment>
<evidence type="ECO:0000256" key="3">
    <source>
        <dbReference type="ARBA" id="ARBA00007078"/>
    </source>
</evidence>
<dbReference type="InterPro" id="IPR033709">
    <property type="entry name" value="Anticodon_Ile_ABEc"/>
</dbReference>
<evidence type="ECO:0000256" key="2">
    <source>
        <dbReference type="ARBA" id="ARBA00004496"/>
    </source>
</evidence>
<dbReference type="SUPFAM" id="SSF52374">
    <property type="entry name" value="Nucleotidylyl transferase"/>
    <property type="match status" value="1"/>
</dbReference>
<keyword evidence="8 15" id="KW-0547">Nucleotide-binding</keyword>
<reference evidence="18 19" key="1">
    <citation type="journal article" date="2015" name="Int. J. Syst. Evol. Microbiol.">
        <title>Exiguobacterium enclense sp. nov., isolated from sediment.</title>
        <authorList>
            <person name="Dastager S.G."/>
            <person name="Mawlankar R."/>
            <person name="Sonalkar V.V."/>
            <person name="Thorat M.N."/>
            <person name="Mual P."/>
            <person name="Verma A."/>
            <person name="Krishnamurthi S."/>
            <person name="Tang S.K."/>
            <person name="Li W.J."/>
        </authorList>
    </citation>
    <scope>NUCLEOTIDE SEQUENCE [LARGE SCALE GENOMIC DNA]</scope>
    <source>
        <strain evidence="18 19">NIO-1109</strain>
    </source>
</reference>
<dbReference type="InterPro" id="IPR009008">
    <property type="entry name" value="Val/Leu/Ile-tRNA-synth_edit"/>
</dbReference>
<dbReference type="InterPro" id="IPR014729">
    <property type="entry name" value="Rossmann-like_a/b/a_fold"/>
</dbReference>
<evidence type="ECO:0000259" key="17">
    <source>
        <dbReference type="Pfam" id="PF08264"/>
    </source>
</evidence>
<dbReference type="EMBL" id="LNQL01000002">
    <property type="protein sequence ID" value="KSU49595.1"/>
    <property type="molecule type" value="Genomic_DNA"/>
</dbReference>
<dbReference type="PRINTS" id="PR00984">
    <property type="entry name" value="TRNASYNTHILE"/>
</dbReference>
<evidence type="ECO:0000256" key="12">
    <source>
        <dbReference type="ARBA" id="ARBA00023146"/>
    </source>
</evidence>
<evidence type="ECO:0000259" key="16">
    <source>
        <dbReference type="Pfam" id="PF00133"/>
    </source>
</evidence>
<evidence type="ECO:0000256" key="15">
    <source>
        <dbReference type="HAMAP-Rule" id="MF_02003"/>
    </source>
</evidence>
<dbReference type="GO" id="GO:0006428">
    <property type="term" value="P:isoleucyl-tRNA aminoacylation"/>
    <property type="evidence" value="ECO:0007669"/>
    <property type="project" value="UniProtKB-UniRule"/>
</dbReference>
<dbReference type="Gene3D" id="3.40.50.620">
    <property type="entry name" value="HUPs"/>
    <property type="match status" value="2"/>
</dbReference>
<keyword evidence="10 15" id="KW-0067">ATP-binding</keyword>
<comment type="similarity">
    <text evidence="3 15">Belongs to the class-I aminoacyl-tRNA synthetase family. IleS type 2 subfamily.</text>
</comment>
<sequence>MTSQNQAETVQLREERVRNRWKQDQVFARSIEQRTEAEFVFYEGPPTANGLPHVGHALGRTVKDTVARYKTMQGFRVERKAGWDTHGLPVELGVEKQLGISGKQAIEDYGVEAFIARCKESVFSYETQWRSFTEKLGYWVDMDDPYVTMEDEYIESVWHILGTIHDKGWLTKGHRVSPYCPSCQTSLSSHEVAQGYQDVMDLSATVKLPIVGMEQTFLLAWTTTPWTLPANVAVAVHPELTYVTVAFKGERFIVAKALVAELFSESVEVVSEQLGAELVGLRYEPPFDFVTPENGHTVVEASFVQATSGTGLVHLAPAYGEEDYRVVRENGLSFVNVVDAAGCYTDAVPPLVGRFVKESDVAIIQLLAERGRLFAKKRYTHSYPHCWRCDSPLLYYAQDNWFIETTAVKEQLLANNASVTWYPDHVKEGRFGKFLEQLVDWNISRNRYWGTPLNVWECEACDTTFVPKNKADLLHRATTSTESVELHKPYVDALSVSCPTCQGVMHRTPEVIDVWFDSGAMPFAQQHYPLRTQTLNRYPADVVIEGIDQTRGWFYSLQAISTLFTGQPAYKRVLALGHVLDENGQKMSKSRGNALDPVALIEAYGADSLRWALLVDSSPWSAKRTAERIVQEAKSKLVDTLDHAVQFYLTYAELDGFDGSRPQKRTRLDEWLLSRVHQTTQDVTDAMDDYQLTQAARSLAQLVDEISNWYIRRSRERFWQADWSQEKQAAYKALHFALSTTARLLAPFTPYLADDVYQRLTGMSVHVADYPAADQSMLRPDLEYEMAQVVSVVELGRQVRNTHALKVKQPLASLGVQSSETFSWADYTAIIQEELNVKDVQIVPTTQATTQFRLKLNFRVAGAKFAQQANAIHQWLQQLTAQETSDLLETGRLIYQTASGDEVEVRQADVIVEPIVQTGFAAATSGGLTVTLDTRITESLEQERWMRELVRYIQSERKAQALSRDARIDLVLSVDATFQPIVETFEPLLFKHLSLSSVRTEPLQGAGDVQLGGHDVGVSFTPTKEYC</sequence>
<dbReference type="EC" id="6.1.1.5" evidence="15"/>
<dbReference type="Gene3D" id="3.90.740.10">
    <property type="entry name" value="Valyl/Leucyl/Isoleucyl-tRNA synthetase, editing domain"/>
    <property type="match status" value="1"/>
</dbReference>
<dbReference type="SUPFAM" id="SSF47323">
    <property type="entry name" value="Anticodon-binding domain of a subclass of class I aminoacyl-tRNA synthetases"/>
    <property type="match status" value="1"/>
</dbReference>
<evidence type="ECO:0000256" key="7">
    <source>
        <dbReference type="ARBA" id="ARBA00022723"/>
    </source>
</evidence>
<dbReference type="PANTHER" id="PTHR42780">
    <property type="entry name" value="SOLEUCYL-TRNA SYNTHETASE"/>
    <property type="match status" value="1"/>
</dbReference>
<dbReference type="FunFam" id="3.40.50.620:FF:000075">
    <property type="entry name" value="Isoleucine--tRNA ligase"/>
    <property type="match status" value="1"/>
</dbReference>
<evidence type="ECO:0000256" key="11">
    <source>
        <dbReference type="ARBA" id="ARBA00022917"/>
    </source>
</evidence>
<dbReference type="CDD" id="cd00818">
    <property type="entry name" value="IleRS_core"/>
    <property type="match status" value="1"/>
</dbReference>
<dbReference type="SUPFAM" id="SSF50677">
    <property type="entry name" value="ValRS/IleRS/LeuRS editing domain"/>
    <property type="match status" value="1"/>
</dbReference>
<proteinExistence type="inferred from homology"/>
<evidence type="ECO:0000256" key="8">
    <source>
        <dbReference type="ARBA" id="ARBA00022741"/>
    </source>
</evidence>
<dbReference type="InterPro" id="IPR023586">
    <property type="entry name" value="Ile-tRNA-ligase_type2"/>
</dbReference>
<comment type="subcellular location">
    <subcellularLocation>
        <location evidence="2 15">Cytoplasm</location>
    </subcellularLocation>
</comment>
<evidence type="ECO:0000256" key="1">
    <source>
        <dbReference type="ARBA" id="ARBA00001947"/>
    </source>
</evidence>
<dbReference type="InterPro" id="IPR002300">
    <property type="entry name" value="aa-tRNA-synth_Ia"/>
</dbReference>
<dbReference type="HAMAP" id="MF_02003">
    <property type="entry name" value="Ile_tRNA_synth_type2"/>
    <property type="match status" value="1"/>
</dbReference>
<evidence type="ECO:0000256" key="6">
    <source>
        <dbReference type="ARBA" id="ARBA00022598"/>
    </source>
</evidence>
<protein>
    <recommendedName>
        <fullName evidence="15">Isoleucine--tRNA ligase</fullName>
        <ecNumber evidence="15">6.1.1.5</ecNumber>
    </recommendedName>
    <alternativeName>
        <fullName evidence="15">Isoleucyl-tRNA synthetase</fullName>
        <shortName evidence="15">IleRS</shortName>
    </alternativeName>
</protein>
<dbReference type="GO" id="GO:0005737">
    <property type="term" value="C:cytoplasm"/>
    <property type="evidence" value="ECO:0007669"/>
    <property type="project" value="UniProtKB-SubCell"/>
</dbReference>
<feature type="binding site" evidence="15">
    <location>
        <position position="589"/>
    </location>
    <ligand>
        <name>ATP</name>
        <dbReference type="ChEBI" id="CHEBI:30616"/>
    </ligand>
</feature>
<dbReference type="NCBIfam" id="TIGR00392">
    <property type="entry name" value="ileS"/>
    <property type="match status" value="1"/>
</dbReference>
<keyword evidence="9 15" id="KW-0862">Zinc</keyword>
<keyword evidence="12 15" id="KW-0030">Aminoacyl-tRNA synthetase</keyword>
<evidence type="ECO:0000313" key="18">
    <source>
        <dbReference type="EMBL" id="KSU49595.1"/>
    </source>
</evidence>
<dbReference type="PANTHER" id="PTHR42780:SF1">
    <property type="entry name" value="ISOLEUCINE--TRNA LIGASE, CYTOPLASMIC"/>
    <property type="match status" value="1"/>
</dbReference>
<evidence type="ECO:0000256" key="5">
    <source>
        <dbReference type="ARBA" id="ARBA00022490"/>
    </source>
</evidence>
<organism evidence="18 19">
    <name type="scientific">Exiguobacterium indicum</name>
    <dbReference type="NCBI Taxonomy" id="296995"/>
    <lineage>
        <taxon>Bacteria</taxon>
        <taxon>Bacillati</taxon>
        <taxon>Bacillota</taxon>
        <taxon>Bacilli</taxon>
        <taxon>Bacillales</taxon>
        <taxon>Bacillales Family XII. Incertae Sedis</taxon>
        <taxon>Exiguobacterium</taxon>
    </lineage>
</organism>
<dbReference type="Pfam" id="PF19302">
    <property type="entry name" value="DUF5915"/>
    <property type="match status" value="1"/>
</dbReference>
<evidence type="ECO:0000256" key="10">
    <source>
        <dbReference type="ARBA" id="ARBA00022840"/>
    </source>
</evidence>
<dbReference type="GO" id="GO:0004822">
    <property type="term" value="F:isoleucine-tRNA ligase activity"/>
    <property type="evidence" value="ECO:0007669"/>
    <property type="project" value="UniProtKB-UniRule"/>
</dbReference>
<feature type="domain" description="Aminoacyl-tRNA synthetase class Ia" evidence="16">
    <location>
        <begin position="19"/>
        <end position="618"/>
    </location>
</feature>
<accession>A0A0V8GH56</accession>
<evidence type="ECO:0000256" key="13">
    <source>
        <dbReference type="ARBA" id="ARBA00025217"/>
    </source>
</evidence>
<dbReference type="Pfam" id="PF00133">
    <property type="entry name" value="tRNA-synt_1"/>
    <property type="match status" value="1"/>
</dbReference>
<dbReference type="FunFam" id="3.40.50.620:FF:000063">
    <property type="entry name" value="Isoleucine--tRNA ligase"/>
    <property type="match status" value="1"/>
</dbReference>
<comment type="domain">
    <text evidence="15">IleRS has two distinct active sites: one for aminoacylation and one for editing. The misactivated valine is translocated from the active site to the editing site, which sterically excludes the correctly activated isoleucine. The single editing site contains two valyl binding pockets, one specific for each substrate (Val-AMP or Val-tRNA(Ile)).</text>
</comment>
<name>A0A0V8GH56_9BACL</name>
<dbReference type="Pfam" id="PF08264">
    <property type="entry name" value="Anticodon_1"/>
    <property type="match status" value="1"/>
</dbReference>
<gene>
    <name evidence="15" type="primary">ileS</name>
    <name evidence="18" type="ORF">AS033_09555</name>
</gene>
<dbReference type="OrthoDB" id="9810365at2"/>
<dbReference type="CDD" id="cd07961">
    <property type="entry name" value="Anticodon_Ia_Ile_ABEc"/>
    <property type="match status" value="1"/>
</dbReference>
<dbReference type="InterPro" id="IPR009080">
    <property type="entry name" value="tRNAsynth_Ia_anticodon-bd"/>
</dbReference>
<feature type="short sequence motif" description="'HIGH' region" evidence="15">
    <location>
        <begin position="46"/>
        <end position="56"/>
    </location>
</feature>
<dbReference type="Proteomes" id="UP000053797">
    <property type="component" value="Unassembled WGS sequence"/>
</dbReference>
<dbReference type="Gene3D" id="1.10.730.10">
    <property type="entry name" value="Isoleucyl-tRNA Synthetase, Domain 1"/>
    <property type="match status" value="1"/>
</dbReference>
<dbReference type="InterPro" id="IPR001412">
    <property type="entry name" value="aa-tRNA-synth_I_CS"/>
</dbReference>
<dbReference type="PROSITE" id="PS00178">
    <property type="entry name" value="AA_TRNA_LIGASE_I"/>
    <property type="match status" value="1"/>
</dbReference>
<dbReference type="InterPro" id="IPR002301">
    <property type="entry name" value="Ile-tRNA-ligase"/>
</dbReference>
<dbReference type="AlphaFoldDB" id="A0A0V8GH56"/>
<dbReference type="GO" id="GO:0005524">
    <property type="term" value="F:ATP binding"/>
    <property type="evidence" value="ECO:0007669"/>
    <property type="project" value="UniProtKB-UniRule"/>
</dbReference>
<keyword evidence="7 15" id="KW-0479">Metal-binding</keyword>
<comment type="cofactor">
    <cofactor evidence="1 15">
        <name>Zn(2+)</name>
        <dbReference type="ChEBI" id="CHEBI:29105"/>
    </cofactor>
</comment>
<dbReference type="GO" id="GO:0002161">
    <property type="term" value="F:aminoacyl-tRNA deacylase activity"/>
    <property type="evidence" value="ECO:0007669"/>
    <property type="project" value="InterPro"/>
</dbReference>
<evidence type="ECO:0000256" key="14">
    <source>
        <dbReference type="ARBA" id="ARBA00048359"/>
    </source>
</evidence>
<comment type="function">
    <text evidence="13 15">Catalyzes the attachment of isoleucine to tRNA(Ile). As IleRS can inadvertently accommodate and process structurally similar amino acids such as valine, to avoid such errors it has two additional distinct tRNA(Ile)-dependent editing activities. One activity is designated as 'pretransfer' editing and involves the hydrolysis of activated Val-AMP. The other activity is designated 'posttransfer' editing and involves deacylation of mischarged Val-tRNA(Ile).</text>
</comment>
<dbReference type="GO" id="GO:0000049">
    <property type="term" value="F:tRNA binding"/>
    <property type="evidence" value="ECO:0007669"/>
    <property type="project" value="InterPro"/>
</dbReference>
<evidence type="ECO:0000256" key="4">
    <source>
        <dbReference type="ARBA" id="ARBA00011245"/>
    </source>
</evidence>
<evidence type="ECO:0000256" key="9">
    <source>
        <dbReference type="ARBA" id="ARBA00022833"/>
    </source>
</evidence>
<keyword evidence="5 15" id="KW-0963">Cytoplasm</keyword>
<dbReference type="InterPro" id="IPR013155">
    <property type="entry name" value="M/V/L/I-tRNA-synth_anticd-bd"/>
</dbReference>
<keyword evidence="11 15" id="KW-0648">Protein biosynthesis</keyword>
<feature type="short sequence motif" description="'KMSKS' region" evidence="15">
    <location>
        <begin position="586"/>
        <end position="590"/>
    </location>
</feature>
<keyword evidence="6 15" id="KW-0436">Ligase</keyword>
<dbReference type="GO" id="GO:0008270">
    <property type="term" value="F:zinc ion binding"/>
    <property type="evidence" value="ECO:0007669"/>
    <property type="project" value="UniProtKB-UniRule"/>
</dbReference>